<keyword evidence="1" id="KW-0472">Membrane</keyword>
<name>T4VG59_PARBF</name>
<sequence length="69" mass="7783">MKKGIAIFLSLNVIVQSLIMFQASIDELRYQLVHQNYDILIVPIAINIISLISGSCFCGYIYKAFKGEN</sequence>
<protein>
    <submittedName>
        <fullName evidence="2">Putative membrane protein</fullName>
    </submittedName>
</protein>
<reference evidence="2 3" key="1">
    <citation type="submission" date="2013-06" db="EMBL/GenBank/DDBJ databases">
        <authorList>
            <person name="Walk S."/>
            <person name="Aronoff D."/>
            <person name="Young V.Y."/>
            <person name="Marsh J."/>
            <person name="Harrison L."/>
            <person name="Daugherty S.C."/>
            <person name="Shefchek K.A."/>
            <person name="Hine E.E."/>
            <person name="Tallon L.J."/>
            <person name="Sadzewicz L.K."/>
            <person name="Rasko D.A."/>
        </authorList>
    </citation>
    <scope>NUCLEOTIDE SEQUENCE [LARGE SCALE GENOMIC DNA]</scope>
    <source>
        <strain evidence="2 3">ATCC 638</strain>
    </source>
</reference>
<comment type="caution">
    <text evidence="2">The sequence shown here is derived from an EMBL/GenBank/DDBJ whole genome shotgun (WGS) entry which is preliminary data.</text>
</comment>
<keyword evidence="1" id="KW-0812">Transmembrane</keyword>
<keyword evidence="1" id="KW-1133">Transmembrane helix</keyword>
<dbReference type="AlphaFoldDB" id="T4VG59"/>
<evidence type="ECO:0000313" key="3">
    <source>
        <dbReference type="Proteomes" id="UP000015688"/>
    </source>
</evidence>
<dbReference type="RefSeq" id="WP_021434497.1">
    <property type="nucleotide sequence ID" value="NZ_AVNC01000023.1"/>
</dbReference>
<dbReference type="PATRIC" id="fig|1233171.3.peg.3479"/>
<feature type="transmembrane region" description="Helical" evidence="1">
    <location>
        <begin position="7"/>
        <end position="25"/>
    </location>
</feature>
<gene>
    <name evidence="2" type="ORF">C672_3612</name>
</gene>
<dbReference type="Proteomes" id="UP000015688">
    <property type="component" value="Unassembled WGS sequence"/>
</dbReference>
<evidence type="ECO:0000313" key="2">
    <source>
        <dbReference type="EMBL" id="EQK39741.1"/>
    </source>
</evidence>
<dbReference type="EMBL" id="AVNC01000023">
    <property type="protein sequence ID" value="EQK39741.1"/>
    <property type="molecule type" value="Genomic_DNA"/>
</dbReference>
<proteinExistence type="predicted"/>
<feature type="transmembrane region" description="Helical" evidence="1">
    <location>
        <begin position="37"/>
        <end position="62"/>
    </location>
</feature>
<evidence type="ECO:0000256" key="1">
    <source>
        <dbReference type="SAM" id="Phobius"/>
    </source>
</evidence>
<organism evidence="2 3">
    <name type="scientific">Paraclostridium bifermentans ATCC 638 = DSM 14991</name>
    <dbReference type="NCBI Taxonomy" id="1233171"/>
    <lineage>
        <taxon>Bacteria</taxon>
        <taxon>Bacillati</taxon>
        <taxon>Bacillota</taxon>
        <taxon>Clostridia</taxon>
        <taxon>Peptostreptococcales</taxon>
        <taxon>Peptostreptococcaceae</taxon>
        <taxon>Paraclostridium</taxon>
    </lineage>
</organism>
<accession>T4VG59</accession>